<dbReference type="RefSeq" id="WP_213238264.1">
    <property type="nucleotide sequence ID" value="NZ_JAHBCL010000039.1"/>
</dbReference>
<keyword evidence="9 10" id="KW-0472">Membrane</keyword>
<keyword evidence="4 10" id="KW-1003">Cell membrane</keyword>
<keyword evidence="7 10" id="KW-0283">Flagellar rotation</keyword>
<dbReference type="Proteomes" id="UP000746471">
    <property type="component" value="Unassembled WGS sequence"/>
</dbReference>
<comment type="caution">
    <text evidence="11">The sequence shown here is derived from an EMBL/GenBank/DDBJ whole genome shotgun (WGS) entry which is preliminary data.</text>
</comment>
<evidence type="ECO:0000256" key="1">
    <source>
        <dbReference type="ARBA" id="ARBA00002254"/>
    </source>
</evidence>
<reference evidence="11 12" key="1">
    <citation type="submission" date="2021-05" db="EMBL/GenBank/DDBJ databases">
        <title>Fusibacter ferrireducens sp. nov., an anaerobic, sulfur- and Fe-reducing bacterium isolated from the mangrove sediment.</title>
        <authorList>
            <person name="Qiu D."/>
        </authorList>
    </citation>
    <scope>NUCLEOTIDE SEQUENCE [LARGE SCALE GENOMIC DNA]</scope>
    <source>
        <strain evidence="11 12">DSM 12116</strain>
    </source>
</reference>
<keyword evidence="11" id="KW-0969">Cilium</keyword>
<evidence type="ECO:0000313" key="11">
    <source>
        <dbReference type="EMBL" id="MBS7528405.1"/>
    </source>
</evidence>
<evidence type="ECO:0000256" key="4">
    <source>
        <dbReference type="ARBA" id="ARBA00022475"/>
    </source>
</evidence>
<evidence type="ECO:0000256" key="10">
    <source>
        <dbReference type="RuleBase" id="RU364125"/>
    </source>
</evidence>
<proteinExistence type="inferred from homology"/>
<keyword evidence="12" id="KW-1185">Reference proteome</keyword>
<evidence type="ECO:0000313" key="12">
    <source>
        <dbReference type="Proteomes" id="UP000746471"/>
    </source>
</evidence>
<comment type="similarity">
    <text evidence="3 10">Belongs to the FliL family.</text>
</comment>
<evidence type="ECO:0000256" key="8">
    <source>
        <dbReference type="ARBA" id="ARBA00022989"/>
    </source>
</evidence>
<organism evidence="11 12">
    <name type="scientific">Fusibacter paucivorans</name>
    <dbReference type="NCBI Taxonomy" id="76009"/>
    <lineage>
        <taxon>Bacteria</taxon>
        <taxon>Bacillati</taxon>
        <taxon>Bacillota</taxon>
        <taxon>Clostridia</taxon>
        <taxon>Eubacteriales</taxon>
        <taxon>Eubacteriales Family XII. Incertae Sedis</taxon>
        <taxon>Fusibacter</taxon>
    </lineage>
</organism>
<dbReference type="EMBL" id="JAHBCL010000039">
    <property type="protein sequence ID" value="MBS7528405.1"/>
    <property type="molecule type" value="Genomic_DNA"/>
</dbReference>
<comment type="function">
    <text evidence="1 10">Controls the rotational direction of flagella during chemotaxis.</text>
</comment>
<dbReference type="InterPro" id="IPR005503">
    <property type="entry name" value="FliL"/>
</dbReference>
<evidence type="ECO:0000256" key="5">
    <source>
        <dbReference type="ARBA" id="ARBA00022500"/>
    </source>
</evidence>
<comment type="subcellular location">
    <subcellularLocation>
        <location evidence="2">Cell membrane</location>
        <topology evidence="2">Single-pass membrane protein</topology>
    </subcellularLocation>
</comment>
<keyword evidence="11" id="KW-0282">Flagellum</keyword>
<keyword evidence="11" id="KW-0966">Cell projection</keyword>
<keyword evidence="6 10" id="KW-0812">Transmembrane</keyword>
<evidence type="ECO:0000256" key="6">
    <source>
        <dbReference type="ARBA" id="ARBA00022692"/>
    </source>
</evidence>
<keyword evidence="5 10" id="KW-0145">Chemotaxis</keyword>
<dbReference type="PANTHER" id="PTHR35091:SF2">
    <property type="entry name" value="FLAGELLAR PROTEIN FLIL"/>
    <property type="match status" value="1"/>
</dbReference>
<feature type="transmembrane region" description="Helical" evidence="10">
    <location>
        <begin position="6"/>
        <end position="28"/>
    </location>
</feature>
<evidence type="ECO:0000256" key="2">
    <source>
        <dbReference type="ARBA" id="ARBA00004162"/>
    </source>
</evidence>
<keyword evidence="8 10" id="KW-1133">Transmembrane helix</keyword>
<evidence type="ECO:0000256" key="9">
    <source>
        <dbReference type="ARBA" id="ARBA00023136"/>
    </source>
</evidence>
<evidence type="ECO:0000256" key="7">
    <source>
        <dbReference type="ARBA" id="ARBA00022779"/>
    </source>
</evidence>
<name>A0ABS5PTB3_9FIRM</name>
<dbReference type="PANTHER" id="PTHR35091">
    <property type="entry name" value="FLAGELLAR PROTEIN FLIL"/>
    <property type="match status" value="1"/>
</dbReference>
<sequence>MNKKLIIIIAAVVLLLVVVGVVVVVFVLGGEPKEPVIVYSEYQLDEAYSNLADEGGTKIIKYQVVIEYTDDAILTELESNKTKIVNNIDELMRASLSEDLMKPNGKERMRQRIRDMVIEVLESDEEIISNIYIAPFIIQG</sequence>
<gene>
    <name evidence="11" type="ORF">KHM83_17090</name>
</gene>
<dbReference type="Pfam" id="PF03748">
    <property type="entry name" value="FliL"/>
    <property type="match status" value="1"/>
</dbReference>
<protein>
    <recommendedName>
        <fullName evidence="10">Flagellar protein FliL</fullName>
    </recommendedName>
</protein>
<evidence type="ECO:0000256" key="3">
    <source>
        <dbReference type="ARBA" id="ARBA00008281"/>
    </source>
</evidence>
<accession>A0ABS5PTB3</accession>